<accession>A7MTJ2</accession>
<proteinExistence type="predicted"/>
<sequence>MNRLLSSLVVLSSLLTCFGAHASTIYAKITGDRVEWSNAALNGSEIQPLQWQPSDKFNMLPIKKWSPAFYQNTQKSLTFHSKAGAELKTSFKHTGIDFRTSIKPVQMPGVIGNSQRCDKQLVYGNDIRLRSKSTCGADFILDQLVKHTPFDFYRPSFELPSLVSDFMQSKLPAGRYIASFSQSIAYYLIYENNQVESYQIYQDQVELIIDYQPSFLESVQVLGDGKFNVEYDTDNNTAKGDTSYRVHVKGYITPGIKMSFESSGQKDDFSLVDHKSNSKIPYDLTCDVCVAKQVIQEGVMDKDFARIDFEGQNLEFNLDFSFNNLHYGDVDEGDFSDAVTVIFEIDI</sequence>
<dbReference type="PATRIC" id="fig|338187.25.peg.1011"/>
<evidence type="ECO:0000313" key="3">
    <source>
        <dbReference type="Proteomes" id="UP000008152"/>
    </source>
</evidence>
<evidence type="ECO:0000256" key="1">
    <source>
        <dbReference type="SAM" id="SignalP"/>
    </source>
</evidence>
<evidence type="ECO:0008006" key="4">
    <source>
        <dbReference type="Google" id="ProtNLM"/>
    </source>
</evidence>
<feature type="signal peptide" evidence="1">
    <location>
        <begin position="1"/>
        <end position="22"/>
    </location>
</feature>
<reference evidence="2 3" key="1">
    <citation type="submission" date="2007-08" db="EMBL/GenBank/DDBJ databases">
        <authorList>
            <consortium name="The Vibrio harveyi Genome Sequencing Project"/>
            <person name="Bassler B."/>
            <person name="Clifton S.W."/>
            <person name="Fulton L."/>
            <person name="Delehaunty K."/>
            <person name="Fronick C."/>
            <person name="Harrison M."/>
            <person name="Markivic C."/>
            <person name="Fulton R."/>
            <person name="Tin-Wollam A.-M."/>
            <person name="Shah N."/>
            <person name="Pepin K."/>
            <person name="Nash W."/>
            <person name="Thiruvilangam P."/>
            <person name="Bhonagiri V."/>
            <person name="Waters C."/>
            <person name="Tu K.C."/>
            <person name="Irgon J."/>
            <person name="Wilson R.K."/>
        </authorList>
    </citation>
    <scope>NUCLEOTIDE SEQUENCE [LARGE SCALE GENOMIC DNA]</scope>
    <source>
        <strain evidence="3">ATCC BAA-1116 / BB120</strain>
    </source>
</reference>
<name>A7MTJ2_VIBC1</name>
<feature type="chain" id="PRO_5002713451" description="Fimbrial protein" evidence="1">
    <location>
        <begin position="23"/>
        <end position="347"/>
    </location>
</feature>
<evidence type="ECO:0000313" key="2">
    <source>
        <dbReference type="EMBL" id="ABU70623.1"/>
    </source>
</evidence>
<organism evidence="2 3">
    <name type="scientific">Vibrio campbellii (strain ATCC BAA-1116)</name>
    <dbReference type="NCBI Taxonomy" id="2902295"/>
    <lineage>
        <taxon>Bacteria</taxon>
        <taxon>Pseudomonadati</taxon>
        <taxon>Pseudomonadota</taxon>
        <taxon>Gammaproteobacteria</taxon>
        <taxon>Vibrionales</taxon>
        <taxon>Vibrionaceae</taxon>
        <taxon>Vibrio</taxon>
    </lineage>
</organism>
<dbReference type="AlphaFoldDB" id="A7MTJ2"/>
<dbReference type="RefSeq" id="WP_012127487.1">
    <property type="nucleotide sequence ID" value="NC_009783.1"/>
</dbReference>
<dbReference type="EMBL" id="CP000789">
    <property type="protein sequence ID" value="ABU70623.1"/>
    <property type="molecule type" value="Genomic_DNA"/>
</dbReference>
<gene>
    <name evidence="2" type="ordered locus">VIBHAR_01654</name>
</gene>
<dbReference type="KEGG" id="vha:VIBHAR_01654"/>
<keyword evidence="1" id="KW-0732">Signal</keyword>
<protein>
    <recommendedName>
        <fullName evidence="4">Fimbrial protein</fullName>
    </recommendedName>
</protein>
<dbReference type="Proteomes" id="UP000008152">
    <property type="component" value="Chromosome I"/>
</dbReference>